<evidence type="ECO:0000313" key="2">
    <source>
        <dbReference type="EMBL" id="VFV26099.1"/>
    </source>
</evidence>
<name>A0A485N0L2_LYNPA</name>
<dbReference type="AlphaFoldDB" id="A0A485N0L2"/>
<protein>
    <submittedName>
        <fullName evidence="2">Uncharacterized protein</fullName>
    </submittedName>
</protein>
<gene>
    <name evidence="2" type="ORF">LYPA_23C005995</name>
</gene>
<evidence type="ECO:0000313" key="3">
    <source>
        <dbReference type="Proteomes" id="UP000386466"/>
    </source>
</evidence>
<dbReference type="Proteomes" id="UP000386466">
    <property type="component" value="Unassembled WGS sequence"/>
</dbReference>
<sequence length="123" mass="14476">MRRQRNIFQMKEQDKTSEKELNETEISNRPDKEFKVMVIKMLTKLRRRININQSEPKNTITEMKNTLQETKSRLDANIKWAIISIIGVPEEKERKKGAENLLEEIIAENLPNLGKETDIPVQE</sequence>
<feature type="region of interest" description="Disordered" evidence="1">
    <location>
        <begin position="1"/>
        <end position="25"/>
    </location>
</feature>
<keyword evidence="3" id="KW-1185">Reference proteome</keyword>
<accession>A0A485N0L2</accession>
<dbReference type="InterPro" id="IPR004244">
    <property type="entry name" value="Transposase_22"/>
</dbReference>
<dbReference type="EMBL" id="CAAGRJ010008351">
    <property type="protein sequence ID" value="VFV26099.1"/>
    <property type="molecule type" value="Genomic_DNA"/>
</dbReference>
<dbReference type="PANTHER" id="PTHR11505">
    <property type="entry name" value="L1 TRANSPOSABLE ELEMENT-RELATED"/>
    <property type="match status" value="1"/>
</dbReference>
<reference evidence="2 3" key="1">
    <citation type="submission" date="2019-01" db="EMBL/GenBank/DDBJ databases">
        <authorList>
            <person name="Alioto T."/>
            <person name="Alioto T."/>
        </authorList>
    </citation>
    <scope>NUCLEOTIDE SEQUENCE [LARGE SCALE GENOMIC DNA]</scope>
</reference>
<organism evidence="2 3">
    <name type="scientific">Lynx pardinus</name>
    <name type="common">Iberian lynx</name>
    <name type="synonym">Felis pardina</name>
    <dbReference type="NCBI Taxonomy" id="191816"/>
    <lineage>
        <taxon>Eukaryota</taxon>
        <taxon>Metazoa</taxon>
        <taxon>Chordata</taxon>
        <taxon>Craniata</taxon>
        <taxon>Vertebrata</taxon>
        <taxon>Euteleostomi</taxon>
        <taxon>Mammalia</taxon>
        <taxon>Eutheria</taxon>
        <taxon>Laurasiatheria</taxon>
        <taxon>Carnivora</taxon>
        <taxon>Feliformia</taxon>
        <taxon>Felidae</taxon>
        <taxon>Felinae</taxon>
        <taxon>Lynx</taxon>
    </lineage>
</organism>
<proteinExistence type="predicted"/>
<dbReference type="Gene3D" id="3.30.70.1820">
    <property type="entry name" value="L1 transposable element, RRM domain"/>
    <property type="match status" value="1"/>
</dbReference>
<evidence type="ECO:0000256" key="1">
    <source>
        <dbReference type="SAM" id="MobiDB-lite"/>
    </source>
</evidence>
<feature type="compositionally biased region" description="Basic and acidic residues" evidence="1">
    <location>
        <begin position="11"/>
        <end position="25"/>
    </location>
</feature>